<protein>
    <recommendedName>
        <fullName evidence="3">PDZ domain-containing protein</fullName>
    </recommendedName>
</protein>
<organism evidence="1 2">
    <name type="scientific">Chaetoceros tenuissimus</name>
    <dbReference type="NCBI Taxonomy" id="426638"/>
    <lineage>
        <taxon>Eukaryota</taxon>
        <taxon>Sar</taxon>
        <taxon>Stramenopiles</taxon>
        <taxon>Ochrophyta</taxon>
        <taxon>Bacillariophyta</taxon>
        <taxon>Coscinodiscophyceae</taxon>
        <taxon>Chaetocerotophycidae</taxon>
        <taxon>Chaetocerotales</taxon>
        <taxon>Chaetocerotaceae</taxon>
        <taxon>Chaetoceros</taxon>
    </lineage>
</organism>
<dbReference type="SUPFAM" id="SSF50156">
    <property type="entry name" value="PDZ domain-like"/>
    <property type="match status" value="1"/>
</dbReference>
<accession>A0AAD3D4J9</accession>
<dbReference type="AlphaFoldDB" id="A0AAD3D4J9"/>
<reference evidence="1 2" key="1">
    <citation type="journal article" date="2021" name="Sci. Rep.">
        <title>The genome of the diatom Chaetoceros tenuissimus carries an ancient integrated fragment of an extant virus.</title>
        <authorList>
            <person name="Hongo Y."/>
            <person name="Kimura K."/>
            <person name="Takaki Y."/>
            <person name="Yoshida Y."/>
            <person name="Baba S."/>
            <person name="Kobayashi G."/>
            <person name="Nagasaki K."/>
            <person name="Hano T."/>
            <person name="Tomaru Y."/>
        </authorList>
    </citation>
    <scope>NUCLEOTIDE SEQUENCE [LARGE SCALE GENOMIC DNA]</scope>
    <source>
        <strain evidence="1 2">NIES-3715</strain>
    </source>
</reference>
<evidence type="ECO:0000313" key="1">
    <source>
        <dbReference type="EMBL" id="GFH57382.1"/>
    </source>
</evidence>
<keyword evidence="2" id="KW-1185">Reference proteome</keyword>
<comment type="caution">
    <text evidence="1">The sequence shown here is derived from an EMBL/GenBank/DDBJ whole genome shotgun (WGS) entry which is preliminary data.</text>
</comment>
<proteinExistence type="predicted"/>
<sequence>MTTSGNSPVKSLKEKLDAMVITNKSEEKSTIRIVSITSTVYVKYSCCDEDSILVSDHHHHFMDGFQLKQQNEGHVVVIPRQDFANHNDKIMCSFSFTCANLLCIVINKHEDSDEDTKEVMVAPFEKDEIVNKLYSINDGIITMTLEIPQDQAEKKESEDTVDEQNLNSHEAILIAPGQCTQSDMGIELEMNKLGNAIIKSIPESSKLNNSCLKQGQIISRINGNDCSDLSLEDIKFLIECKSQLARYITIETKSKNVSRTEALKNILVAATGSTMVGVGSVLFFTPLHPVGHAMLLGGGSVLATKFEGPKKLLNKASPRKTFQNVQGRFQNMRKQVSRYRLDHQQKADSVEEIYS</sequence>
<dbReference type="EMBL" id="BLLK01000058">
    <property type="protein sequence ID" value="GFH57382.1"/>
    <property type="molecule type" value="Genomic_DNA"/>
</dbReference>
<evidence type="ECO:0008006" key="3">
    <source>
        <dbReference type="Google" id="ProtNLM"/>
    </source>
</evidence>
<dbReference type="Proteomes" id="UP001054902">
    <property type="component" value="Unassembled WGS sequence"/>
</dbReference>
<evidence type="ECO:0000313" key="2">
    <source>
        <dbReference type="Proteomes" id="UP001054902"/>
    </source>
</evidence>
<dbReference type="InterPro" id="IPR036034">
    <property type="entry name" value="PDZ_sf"/>
</dbReference>
<name>A0AAD3D4J9_9STRA</name>
<gene>
    <name evidence="1" type="ORF">CTEN210_13858</name>
</gene>